<evidence type="ECO:0000313" key="3">
    <source>
        <dbReference type="Proteomes" id="UP000447434"/>
    </source>
</evidence>
<organism evidence="2 3">
    <name type="scientific">Lupinus albus</name>
    <name type="common">White lupine</name>
    <name type="synonym">Lupinus termis</name>
    <dbReference type="NCBI Taxonomy" id="3870"/>
    <lineage>
        <taxon>Eukaryota</taxon>
        <taxon>Viridiplantae</taxon>
        <taxon>Streptophyta</taxon>
        <taxon>Embryophyta</taxon>
        <taxon>Tracheophyta</taxon>
        <taxon>Spermatophyta</taxon>
        <taxon>Magnoliopsida</taxon>
        <taxon>eudicotyledons</taxon>
        <taxon>Gunneridae</taxon>
        <taxon>Pentapetalae</taxon>
        <taxon>rosids</taxon>
        <taxon>fabids</taxon>
        <taxon>Fabales</taxon>
        <taxon>Fabaceae</taxon>
        <taxon>Papilionoideae</taxon>
        <taxon>50 kb inversion clade</taxon>
        <taxon>genistoids sensu lato</taxon>
        <taxon>core genistoids</taxon>
        <taxon>Genisteae</taxon>
        <taxon>Lupinus</taxon>
    </lineage>
</organism>
<keyword evidence="1" id="KW-0472">Membrane</keyword>
<name>A0A6A4NJ99_LUPAL</name>
<keyword evidence="1" id="KW-1133">Transmembrane helix</keyword>
<dbReference type="Proteomes" id="UP000447434">
    <property type="component" value="Chromosome 23"/>
</dbReference>
<gene>
    <name evidence="2" type="ORF">Lalb_Chr23g0275301</name>
</gene>
<evidence type="ECO:0000313" key="2">
    <source>
        <dbReference type="EMBL" id="KAE9587574.1"/>
    </source>
</evidence>
<dbReference type="AlphaFoldDB" id="A0A6A4NJ99"/>
<evidence type="ECO:0000256" key="1">
    <source>
        <dbReference type="SAM" id="Phobius"/>
    </source>
</evidence>
<reference evidence="3" key="1">
    <citation type="journal article" date="2020" name="Nat. Commun.">
        <title>Genome sequence of the cluster root forming white lupin.</title>
        <authorList>
            <person name="Hufnagel B."/>
            <person name="Marques A."/>
            <person name="Soriano A."/>
            <person name="Marques L."/>
            <person name="Divol F."/>
            <person name="Doumas P."/>
            <person name="Sallet E."/>
            <person name="Mancinotti D."/>
            <person name="Carrere S."/>
            <person name="Marande W."/>
            <person name="Arribat S."/>
            <person name="Keller J."/>
            <person name="Huneau C."/>
            <person name="Blein T."/>
            <person name="Aime D."/>
            <person name="Laguerre M."/>
            <person name="Taylor J."/>
            <person name="Schubert V."/>
            <person name="Nelson M."/>
            <person name="Geu-Flores F."/>
            <person name="Crespi M."/>
            <person name="Gallardo-Guerrero K."/>
            <person name="Delaux P.-M."/>
            <person name="Salse J."/>
            <person name="Berges H."/>
            <person name="Guyot R."/>
            <person name="Gouzy J."/>
            <person name="Peret B."/>
        </authorList>
    </citation>
    <scope>NUCLEOTIDE SEQUENCE [LARGE SCALE GENOMIC DNA]</scope>
    <source>
        <strain evidence="3">cv. Amiga</strain>
    </source>
</reference>
<protein>
    <submittedName>
        <fullName evidence="2">Uncharacterized protein</fullName>
    </submittedName>
</protein>
<proteinExistence type="predicted"/>
<comment type="caution">
    <text evidence="2">The sequence shown here is derived from an EMBL/GenBank/DDBJ whole genome shotgun (WGS) entry which is preliminary data.</text>
</comment>
<feature type="transmembrane region" description="Helical" evidence="1">
    <location>
        <begin position="21"/>
        <end position="38"/>
    </location>
</feature>
<sequence>MPKRNVAALERSSLVSLDQKLALANICSHGNLFFYSFFTNFVSLSNKLH</sequence>
<keyword evidence="1" id="KW-0812">Transmembrane</keyword>
<keyword evidence="3" id="KW-1185">Reference proteome</keyword>
<accession>A0A6A4NJ99</accession>
<dbReference type="EMBL" id="WOCE01000023">
    <property type="protein sequence ID" value="KAE9587574.1"/>
    <property type="molecule type" value="Genomic_DNA"/>
</dbReference>